<protein>
    <recommendedName>
        <fullName evidence="5">V-type proton ATPase subunit C</fullName>
    </recommendedName>
</protein>
<dbReference type="Gene3D" id="1.20.1460.10">
    <property type="entry name" value="subunit c (vma5p) of the yeast v-atpase, domain 2"/>
    <property type="match status" value="1"/>
</dbReference>
<evidence type="ECO:0000313" key="6">
    <source>
        <dbReference type="EMBL" id="GBG26413.1"/>
    </source>
</evidence>
<keyword evidence="2 5" id="KW-0813">Transport</keyword>
<keyword evidence="4 5" id="KW-0406">Ion transport</keyword>
<dbReference type="AlphaFoldDB" id="A0A2R5GCU4"/>
<dbReference type="PANTHER" id="PTHR10137">
    <property type="entry name" value="V-TYPE PROTON ATPASE SUBUNIT C"/>
    <property type="match status" value="1"/>
</dbReference>
<dbReference type="InterPro" id="IPR004907">
    <property type="entry name" value="ATPase_V1-cplx_csu"/>
</dbReference>
<dbReference type="PANTHER" id="PTHR10137:SF0">
    <property type="entry name" value="V-TYPE PROTON ATPASE SUBUNIT C"/>
    <property type="match status" value="1"/>
</dbReference>
<dbReference type="Gene3D" id="3.30.70.1180">
    <property type="entry name" value="Vacuolar atp synthase subunit c, domain 1"/>
    <property type="match status" value="1"/>
</dbReference>
<evidence type="ECO:0000256" key="1">
    <source>
        <dbReference type="ARBA" id="ARBA00006138"/>
    </source>
</evidence>
<dbReference type="GO" id="GO:0046961">
    <property type="term" value="F:proton-transporting ATPase activity, rotational mechanism"/>
    <property type="evidence" value="ECO:0007669"/>
    <property type="project" value="InterPro"/>
</dbReference>
<sequence length="411" mass="46063">MGDEYILLSAKDAGTPQPGDDEASRASFAKLSSAVSDVAESYRFEMPELRVGTLEKLMASGDALSKVDLNVEQVIRKIERQFAELNSNNEVLTVSSAPPAAYIESFRWNAAKYPTQRPVDELVRQIVQAANKTESELKESAGFVQERRQRVQALERQKGGNLMVCDLNDALTPNVSPEMMHDSQYLKTVVVVVGKGLEKEFLSTYHTLGEDIVGYGPESDRGSVKGSPVVPGSAERVMEDKDRDGYVIYLVTILKKFIEEFKVAAQTARFLVRDYDFEKAYEELQRAQLEGDGDALTHAQRDLSDASVQLAQWCKTHYGDAFIAWIHVKAIRLFVESVLRYGLPVNFTAALVKPKKKALEKKVREKLLKLYSHYDVHGMMQMQADEAAAGTATEEMFPYVSYKIAPYVEKH</sequence>
<keyword evidence="7" id="KW-1185">Reference proteome</keyword>
<dbReference type="GO" id="GO:0000221">
    <property type="term" value="C:vacuolar proton-transporting V-type ATPase, V1 domain"/>
    <property type="evidence" value="ECO:0007669"/>
    <property type="project" value="TreeGrafter"/>
</dbReference>
<dbReference type="OrthoDB" id="6605928at2759"/>
<keyword evidence="3 5" id="KW-0375">Hydrogen ion transport</keyword>
<gene>
    <name evidence="6" type="ORF">FCC1311_026342</name>
</gene>
<comment type="similarity">
    <text evidence="1 5">Belongs to the V-ATPase C subunit family.</text>
</comment>
<comment type="subunit">
    <text evidence="5">V-ATPase is a heteromultimeric enzyme composed of a peripheral catalytic V1 complex (components A to H) attached to an integral membrane V0 proton pore complex.</text>
</comment>
<accession>A0A2R5GCU4</accession>
<evidence type="ECO:0000256" key="2">
    <source>
        <dbReference type="ARBA" id="ARBA00022448"/>
    </source>
</evidence>
<dbReference type="Proteomes" id="UP000241890">
    <property type="component" value="Unassembled WGS sequence"/>
</dbReference>
<evidence type="ECO:0000313" key="7">
    <source>
        <dbReference type="Proteomes" id="UP000241890"/>
    </source>
</evidence>
<comment type="function">
    <text evidence="5">Subunit of the V1 complex of vacuolar(H+)-ATPase (V-ATPase), a multisubunit enzyme composed of a peripheral complex (V1) that hydrolyzes ATP and a membrane integral complex (V0) that translocates protons. V-ATPase is responsible for acidifying and maintaining the pH of intracellular compartments and in some cell types, is targeted to the plasma membrane, where it is responsible for acidifying the extracellular environment. Subunit C is necessary for the assembly of the catalytic sector of the enzyme and is likely to have a specific function in its catalytic activity.</text>
</comment>
<reference evidence="6 7" key="1">
    <citation type="submission" date="2017-12" db="EMBL/GenBank/DDBJ databases">
        <title>Sequencing, de novo assembly and annotation of complete genome of a new Thraustochytrid species, strain FCC1311.</title>
        <authorList>
            <person name="Sedici K."/>
            <person name="Godart F."/>
            <person name="Aiese Cigliano R."/>
            <person name="Sanseverino W."/>
            <person name="Barakat M."/>
            <person name="Ortet P."/>
            <person name="Marechal E."/>
            <person name="Cagnac O."/>
            <person name="Amato A."/>
        </authorList>
    </citation>
    <scope>NUCLEOTIDE SEQUENCE [LARGE SCALE GENOMIC DNA]</scope>
</reference>
<dbReference type="InterPro" id="IPR036132">
    <property type="entry name" value="Vac_ATP_synth_c_sf"/>
</dbReference>
<evidence type="ECO:0000256" key="3">
    <source>
        <dbReference type="ARBA" id="ARBA00022781"/>
    </source>
</evidence>
<comment type="caution">
    <text evidence="6">The sequence shown here is derived from an EMBL/GenBank/DDBJ whole genome shotgun (WGS) entry which is preliminary data.</text>
</comment>
<organism evidence="6 7">
    <name type="scientific">Hondaea fermentalgiana</name>
    <dbReference type="NCBI Taxonomy" id="2315210"/>
    <lineage>
        <taxon>Eukaryota</taxon>
        <taxon>Sar</taxon>
        <taxon>Stramenopiles</taxon>
        <taxon>Bigyra</taxon>
        <taxon>Labyrinthulomycetes</taxon>
        <taxon>Thraustochytrida</taxon>
        <taxon>Thraustochytriidae</taxon>
        <taxon>Hondaea</taxon>
    </lineage>
</organism>
<dbReference type="CDD" id="cd14785">
    <property type="entry name" value="V-ATPase_C"/>
    <property type="match status" value="1"/>
</dbReference>
<name>A0A2R5GCU4_9STRA</name>
<dbReference type="FunCoup" id="A0A2R5GCU4">
    <property type="interactions" value="90"/>
</dbReference>
<dbReference type="EMBL" id="BEYU01000020">
    <property type="protein sequence ID" value="GBG26413.1"/>
    <property type="molecule type" value="Genomic_DNA"/>
</dbReference>
<evidence type="ECO:0000256" key="5">
    <source>
        <dbReference type="RuleBase" id="RU364010"/>
    </source>
</evidence>
<dbReference type="Pfam" id="PF03223">
    <property type="entry name" value="V-ATPase_C"/>
    <property type="match status" value="1"/>
</dbReference>
<evidence type="ECO:0000256" key="4">
    <source>
        <dbReference type="ARBA" id="ARBA00023065"/>
    </source>
</evidence>
<proteinExistence type="inferred from homology"/>
<dbReference type="Gene3D" id="3.30.70.100">
    <property type="match status" value="1"/>
</dbReference>
<dbReference type="SUPFAM" id="SSF118203">
    <property type="entry name" value="Vacuolar ATP synthase subunit C"/>
    <property type="match status" value="1"/>
</dbReference>
<dbReference type="InParanoid" id="A0A2R5GCU4"/>